<keyword evidence="2" id="KW-1185">Reference proteome</keyword>
<gene>
    <name evidence="1" type="ORF">HUJ06_029572</name>
</gene>
<dbReference type="AlphaFoldDB" id="A0A822Y2H2"/>
<reference evidence="1 2" key="1">
    <citation type="journal article" date="2020" name="Mol. Biol. Evol.">
        <title>Distinct Expression and Methylation Patterns for Genes with Different Fates following a Single Whole-Genome Duplication in Flowering Plants.</title>
        <authorList>
            <person name="Shi T."/>
            <person name="Rahmani R.S."/>
            <person name="Gugger P.F."/>
            <person name="Wang M."/>
            <person name="Li H."/>
            <person name="Zhang Y."/>
            <person name="Li Z."/>
            <person name="Wang Q."/>
            <person name="Van de Peer Y."/>
            <person name="Marchal K."/>
            <person name="Chen J."/>
        </authorList>
    </citation>
    <scope>NUCLEOTIDE SEQUENCE [LARGE SCALE GENOMIC DNA]</scope>
    <source>
        <tissue evidence="1">Leaf</tissue>
    </source>
</reference>
<dbReference type="EMBL" id="DUZY01000002">
    <property type="protein sequence ID" value="DAD28104.1"/>
    <property type="molecule type" value="Genomic_DNA"/>
</dbReference>
<dbReference type="Proteomes" id="UP000607653">
    <property type="component" value="Unassembled WGS sequence"/>
</dbReference>
<accession>A0A822Y2H2</accession>
<comment type="caution">
    <text evidence="1">The sequence shown here is derived from an EMBL/GenBank/DDBJ whole genome shotgun (WGS) entry which is preliminary data.</text>
</comment>
<sequence length="33" mass="3327">MACVGVGKEGELVCWANSESTVRVGACAVGLDD</sequence>
<name>A0A822Y2H2_NELNU</name>
<organism evidence="1 2">
    <name type="scientific">Nelumbo nucifera</name>
    <name type="common">Sacred lotus</name>
    <dbReference type="NCBI Taxonomy" id="4432"/>
    <lineage>
        <taxon>Eukaryota</taxon>
        <taxon>Viridiplantae</taxon>
        <taxon>Streptophyta</taxon>
        <taxon>Embryophyta</taxon>
        <taxon>Tracheophyta</taxon>
        <taxon>Spermatophyta</taxon>
        <taxon>Magnoliopsida</taxon>
        <taxon>Proteales</taxon>
        <taxon>Nelumbonaceae</taxon>
        <taxon>Nelumbo</taxon>
    </lineage>
</organism>
<proteinExistence type="predicted"/>
<protein>
    <submittedName>
        <fullName evidence="1">Uncharacterized protein</fullName>
    </submittedName>
</protein>
<evidence type="ECO:0000313" key="2">
    <source>
        <dbReference type="Proteomes" id="UP000607653"/>
    </source>
</evidence>
<evidence type="ECO:0000313" key="1">
    <source>
        <dbReference type="EMBL" id="DAD28104.1"/>
    </source>
</evidence>